<keyword evidence="4 5" id="KW-0234">DNA repair</keyword>
<comment type="caution">
    <text evidence="6">The sequence shown here is derived from an EMBL/GenBank/DDBJ whole genome shotgun (WGS) entry which is preliminary data.</text>
</comment>
<sequence>MVMNEKFFELPTLELAKSLLGMELVHETDEGIASGIIVETEAYLGPEDMAAHSFGGRRTPRTEIMYAEPGYVYVYFIYGMHTCFNIVSGPLHKPEAILIRALEPKEGIPLMMRRRSFEIPVLDDGDWKPGQLKKLTNGPGKLCKALGITLNDYGLKLNAKHLYIKGDTTITEVQILSGPRINVDYAGEAAQYPYRFWIKDNICVSK</sequence>
<dbReference type="InterPro" id="IPR003180">
    <property type="entry name" value="MPG"/>
</dbReference>
<evidence type="ECO:0000256" key="2">
    <source>
        <dbReference type="ARBA" id="ARBA00022763"/>
    </source>
</evidence>
<protein>
    <recommendedName>
        <fullName evidence="5">Putative 3-methyladenine DNA glycosylase</fullName>
        <ecNumber evidence="5">3.2.2.-</ecNumber>
    </recommendedName>
</protein>
<evidence type="ECO:0000256" key="4">
    <source>
        <dbReference type="ARBA" id="ARBA00023204"/>
    </source>
</evidence>
<evidence type="ECO:0000313" key="7">
    <source>
        <dbReference type="Proteomes" id="UP001168694"/>
    </source>
</evidence>
<comment type="similarity">
    <text evidence="1 5">Belongs to the DNA glycosylase MPG family.</text>
</comment>
<accession>A0ABT8E3N2</accession>
<name>A0ABT8E3N2_9BACL</name>
<dbReference type="InterPro" id="IPR036995">
    <property type="entry name" value="MPG_sf"/>
</dbReference>
<evidence type="ECO:0000256" key="5">
    <source>
        <dbReference type="HAMAP-Rule" id="MF_00527"/>
    </source>
</evidence>
<dbReference type="PANTHER" id="PTHR10429">
    <property type="entry name" value="DNA-3-METHYLADENINE GLYCOSYLASE"/>
    <property type="match status" value="1"/>
</dbReference>
<evidence type="ECO:0000313" key="6">
    <source>
        <dbReference type="EMBL" id="MDN4072504.1"/>
    </source>
</evidence>
<evidence type="ECO:0000256" key="3">
    <source>
        <dbReference type="ARBA" id="ARBA00022801"/>
    </source>
</evidence>
<reference evidence="6" key="1">
    <citation type="submission" date="2023-06" db="EMBL/GenBank/DDBJ databases">
        <title>Draft Genome Sequences of Representative Paenibacillus Polymyxa, Bacillus cereus, Fictibacillus sp., and Brevibacillus agri Strains Isolated from Amazonian Dark Earth.</title>
        <authorList>
            <person name="Pellegrinetti T.A."/>
            <person name="Cunha I.C.M."/>
            <person name="Chaves M.G."/>
            <person name="Freitas A.S."/>
            <person name="Silva A.V.R."/>
            <person name="Tsai S.M."/>
            <person name="Mendes L.W."/>
        </authorList>
    </citation>
    <scope>NUCLEOTIDE SEQUENCE</scope>
    <source>
        <strain evidence="6">CENA-BCM004</strain>
    </source>
</reference>
<dbReference type="EMBL" id="JAUHLN010000001">
    <property type="protein sequence ID" value="MDN4072504.1"/>
    <property type="molecule type" value="Genomic_DNA"/>
</dbReference>
<dbReference type="Pfam" id="PF02245">
    <property type="entry name" value="Pur_DNA_glyco"/>
    <property type="match status" value="1"/>
</dbReference>
<dbReference type="NCBIfam" id="TIGR00567">
    <property type="entry name" value="3mg"/>
    <property type="match status" value="1"/>
</dbReference>
<proteinExistence type="inferred from homology"/>
<dbReference type="Proteomes" id="UP001168694">
    <property type="component" value="Unassembled WGS sequence"/>
</dbReference>
<dbReference type="PANTHER" id="PTHR10429:SF0">
    <property type="entry name" value="DNA-3-METHYLADENINE GLYCOSYLASE"/>
    <property type="match status" value="1"/>
</dbReference>
<dbReference type="HAMAP" id="MF_00527">
    <property type="entry name" value="3MGH"/>
    <property type="match status" value="1"/>
</dbReference>
<dbReference type="RefSeq" id="WP_290398616.1">
    <property type="nucleotide sequence ID" value="NZ_JAUHLN010000001.1"/>
</dbReference>
<keyword evidence="2 5" id="KW-0227">DNA damage</keyword>
<gene>
    <name evidence="6" type="ORF">QYF49_05600</name>
</gene>
<dbReference type="CDD" id="cd00540">
    <property type="entry name" value="AAG"/>
    <property type="match status" value="1"/>
</dbReference>
<organism evidence="6 7">
    <name type="scientific">Fictibacillus terranigra</name>
    <dbReference type="NCBI Taxonomy" id="3058424"/>
    <lineage>
        <taxon>Bacteria</taxon>
        <taxon>Bacillati</taxon>
        <taxon>Bacillota</taxon>
        <taxon>Bacilli</taxon>
        <taxon>Bacillales</taxon>
        <taxon>Fictibacillaceae</taxon>
        <taxon>Fictibacillus</taxon>
    </lineage>
</organism>
<keyword evidence="3 5" id="KW-0378">Hydrolase</keyword>
<evidence type="ECO:0000256" key="1">
    <source>
        <dbReference type="ARBA" id="ARBA00009232"/>
    </source>
</evidence>
<dbReference type="SUPFAM" id="SSF50486">
    <property type="entry name" value="FMT C-terminal domain-like"/>
    <property type="match status" value="1"/>
</dbReference>
<keyword evidence="7" id="KW-1185">Reference proteome</keyword>
<dbReference type="Gene3D" id="3.10.300.10">
    <property type="entry name" value="Methylpurine-DNA glycosylase (MPG)"/>
    <property type="match status" value="1"/>
</dbReference>
<dbReference type="EC" id="3.2.2.-" evidence="5"/>
<dbReference type="InterPro" id="IPR011034">
    <property type="entry name" value="Formyl_transferase-like_C_sf"/>
</dbReference>